<reference evidence="1" key="1">
    <citation type="submission" date="2021-08" db="EMBL/GenBank/DDBJ databases">
        <title>Novel anaerobic bacterium isolated from sea squirt in East Sea, Republic of Korea.</title>
        <authorList>
            <person name="Nguyen T.H."/>
            <person name="Li Z."/>
            <person name="Lee Y.-J."/>
            <person name="Ko J."/>
            <person name="Kim S.-G."/>
        </authorList>
    </citation>
    <scope>NUCLEOTIDE SEQUENCE</scope>
    <source>
        <strain evidence="1">KCTC 25031</strain>
    </source>
</reference>
<gene>
    <name evidence="1" type="ORF">K4L44_06135</name>
</gene>
<keyword evidence="2" id="KW-1185">Reference proteome</keyword>
<organism evidence="1 2">
    <name type="scientific">Halosquirtibacter laminarini</name>
    <dbReference type="NCBI Taxonomy" id="3374600"/>
    <lineage>
        <taxon>Bacteria</taxon>
        <taxon>Pseudomonadati</taxon>
        <taxon>Bacteroidota</taxon>
        <taxon>Bacteroidia</taxon>
        <taxon>Marinilabiliales</taxon>
        <taxon>Prolixibacteraceae</taxon>
        <taxon>Halosquirtibacter</taxon>
    </lineage>
</organism>
<evidence type="ECO:0000313" key="2">
    <source>
        <dbReference type="Proteomes" id="UP000826212"/>
    </source>
</evidence>
<dbReference type="EMBL" id="CP081303">
    <property type="protein sequence ID" value="QZE15407.1"/>
    <property type="molecule type" value="Genomic_DNA"/>
</dbReference>
<dbReference type="Proteomes" id="UP000826212">
    <property type="component" value="Chromosome"/>
</dbReference>
<protein>
    <submittedName>
        <fullName evidence="1">Uncharacterized protein</fullName>
    </submittedName>
</protein>
<name>A0AC61NP13_9BACT</name>
<evidence type="ECO:0000313" key="1">
    <source>
        <dbReference type="EMBL" id="QZE15407.1"/>
    </source>
</evidence>
<proteinExistence type="predicted"/>
<accession>A0AC61NP13</accession>
<sequence>MKNTLLLFMMVFVAIFSCKRDSEEFNLTISTATKAELLYEKSGQNKVHVLLDHAYLDAKDNSILYLSNFDYADMSERFSGGDRCLVKLEVIHYSNGTCSVNFRSSIGLMNATGGEYFNKSLYYRNGPKVNKISEVTILDDENGDKTLEMFLKFKWQDGDKMEYLNLDVKSLPLKEVSDSYDQLNMPLINVGAPLMQVEFSEKNPYVFTDFCYHNEKLYGWMNGYDYAYPSKNRAYRLYSKLTQVDLDKKMTSIIFWDKESHSYSFISTVDGLCFIPWSMPLHTYKYTLGDEYMERDENSVFNTIEEGCVKKIIEWGKYYYIVQDNCIKRLDDNMNCDIILPITGYASSLVVYKDKLWGVINYNKFSVQNYALIALDQDLKYIESFKFTIENPEVTSTGMGVQSVCSGVLCNYKGNQLLFAGEYNQIFKFEL</sequence>